<dbReference type="Proteomes" id="UP000319908">
    <property type="component" value="Unassembled WGS sequence"/>
</dbReference>
<dbReference type="PANTHER" id="PTHR42801:SF4">
    <property type="entry name" value="AHPC_TSA FAMILY PROTEIN"/>
    <property type="match status" value="1"/>
</dbReference>
<dbReference type="Gene3D" id="3.40.30.10">
    <property type="entry name" value="Glutaredoxin"/>
    <property type="match status" value="1"/>
</dbReference>
<dbReference type="SUPFAM" id="SSF52833">
    <property type="entry name" value="Thioredoxin-like"/>
    <property type="match status" value="1"/>
</dbReference>
<reference evidence="15 16" key="1">
    <citation type="journal article" date="2020" name="Antonie Van Leeuwenhoek">
        <title>Rhodopirellula heiligendammensis sp. nov., Rhodopirellula pilleata sp. nov., and Rhodopirellula solitaria sp. nov. isolated from natural or artificial marine surfaces in Northern Germany and California, USA, and emended description of the genus Rhodopirellula.</title>
        <authorList>
            <person name="Kallscheuer N."/>
            <person name="Wiegand S."/>
            <person name="Jogler M."/>
            <person name="Boedeker C."/>
            <person name="Peeters S.H."/>
            <person name="Rast P."/>
            <person name="Heuer A."/>
            <person name="Jetten M.S.M."/>
            <person name="Rohde M."/>
            <person name="Jogler C."/>
        </authorList>
    </citation>
    <scope>NUCLEOTIDE SEQUENCE [LARGE SCALE GENOMIC DNA]</scope>
    <source>
        <strain evidence="15 16">Poly21</strain>
    </source>
</reference>
<keyword evidence="7" id="KW-1015">Disulfide bond</keyword>
<evidence type="ECO:0000256" key="8">
    <source>
        <dbReference type="ARBA" id="ARBA00023284"/>
    </source>
</evidence>
<evidence type="ECO:0000256" key="9">
    <source>
        <dbReference type="ARBA" id="ARBA00032824"/>
    </source>
</evidence>
<dbReference type="OrthoDB" id="9812811at2"/>
<feature type="domain" description="Thioredoxin" evidence="14">
    <location>
        <begin position="22"/>
        <end position="187"/>
    </location>
</feature>
<evidence type="ECO:0000256" key="11">
    <source>
        <dbReference type="ARBA" id="ARBA00042639"/>
    </source>
</evidence>
<keyword evidence="8" id="KW-0676">Redox-active center</keyword>
<comment type="similarity">
    <text evidence="10">Belongs to the peroxiredoxin family. BCP/PrxQ subfamily.</text>
</comment>
<dbReference type="InterPro" id="IPR036249">
    <property type="entry name" value="Thioredoxin-like_sf"/>
</dbReference>
<keyword evidence="4" id="KW-0575">Peroxidase</keyword>
<dbReference type="RefSeq" id="WP_146406284.1">
    <property type="nucleotide sequence ID" value="NZ_SJPU01000001.1"/>
</dbReference>
<dbReference type="CDD" id="cd03017">
    <property type="entry name" value="PRX_BCP"/>
    <property type="match status" value="1"/>
</dbReference>
<dbReference type="PROSITE" id="PS51352">
    <property type="entry name" value="THIOREDOXIN_2"/>
    <property type="match status" value="1"/>
</dbReference>
<evidence type="ECO:0000256" key="12">
    <source>
        <dbReference type="ARBA" id="ARBA00049091"/>
    </source>
</evidence>
<feature type="signal peptide" evidence="13">
    <location>
        <begin position="1"/>
        <end position="21"/>
    </location>
</feature>
<sequence>MRFHRFLTFAVLALVSVSAFAVDVGEKAPSIEAKDDTGEVWKSSEHIGKKVIVLYFYPADMTGGCTAQACGYRDKMEDFTEAGVEVVGVSGDSAENHRIFKKAHELNFTLLADNDGEVAKKFGVPVTLGDKTVVKQIDGEQTSLLRTATAKRWTFVIDRDGKIVHKDSAVKAQQDPATVEKVIQTLK</sequence>
<dbReference type="PANTHER" id="PTHR42801">
    <property type="entry name" value="THIOREDOXIN-DEPENDENT PEROXIDE REDUCTASE"/>
    <property type="match status" value="1"/>
</dbReference>
<protein>
    <recommendedName>
        <fullName evidence="3">thioredoxin-dependent peroxiredoxin</fullName>
        <ecNumber evidence="3">1.11.1.24</ecNumber>
    </recommendedName>
    <alternativeName>
        <fullName evidence="9">Thioredoxin peroxidase</fullName>
    </alternativeName>
    <alternativeName>
        <fullName evidence="11">Thioredoxin-dependent peroxiredoxin Bcp</fullName>
    </alternativeName>
</protein>
<evidence type="ECO:0000259" key="14">
    <source>
        <dbReference type="PROSITE" id="PS51352"/>
    </source>
</evidence>
<dbReference type="GO" id="GO:0008379">
    <property type="term" value="F:thioredoxin peroxidase activity"/>
    <property type="evidence" value="ECO:0007669"/>
    <property type="project" value="TreeGrafter"/>
</dbReference>
<dbReference type="InterPro" id="IPR013766">
    <property type="entry name" value="Thioredoxin_domain"/>
</dbReference>
<proteinExistence type="inferred from homology"/>
<feature type="chain" id="PRO_5022833823" description="thioredoxin-dependent peroxiredoxin" evidence="13">
    <location>
        <begin position="22"/>
        <end position="187"/>
    </location>
</feature>
<accession>A0A5C6C5Y2</accession>
<dbReference type="GO" id="GO:0045454">
    <property type="term" value="P:cell redox homeostasis"/>
    <property type="evidence" value="ECO:0007669"/>
    <property type="project" value="TreeGrafter"/>
</dbReference>
<evidence type="ECO:0000313" key="16">
    <source>
        <dbReference type="Proteomes" id="UP000319908"/>
    </source>
</evidence>
<gene>
    <name evidence="15" type="primary">bcp_2</name>
    <name evidence="15" type="ORF">Poly21_16550</name>
</gene>
<comment type="subunit">
    <text evidence="2">Monomer.</text>
</comment>
<dbReference type="GO" id="GO:0034599">
    <property type="term" value="P:cellular response to oxidative stress"/>
    <property type="evidence" value="ECO:0007669"/>
    <property type="project" value="TreeGrafter"/>
</dbReference>
<keyword evidence="6" id="KW-0560">Oxidoreductase</keyword>
<evidence type="ECO:0000256" key="5">
    <source>
        <dbReference type="ARBA" id="ARBA00022862"/>
    </source>
</evidence>
<evidence type="ECO:0000256" key="7">
    <source>
        <dbReference type="ARBA" id="ARBA00023157"/>
    </source>
</evidence>
<dbReference type="InterPro" id="IPR050924">
    <property type="entry name" value="Peroxiredoxin_BCP/PrxQ"/>
</dbReference>
<dbReference type="InterPro" id="IPR000866">
    <property type="entry name" value="AhpC/TSA"/>
</dbReference>
<name>A0A5C6C5Y2_9BACT</name>
<comment type="catalytic activity">
    <reaction evidence="12">
        <text>a hydroperoxide + [thioredoxin]-dithiol = an alcohol + [thioredoxin]-disulfide + H2O</text>
        <dbReference type="Rhea" id="RHEA:62620"/>
        <dbReference type="Rhea" id="RHEA-COMP:10698"/>
        <dbReference type="Rhea" id="RHEA-COMP:10700"/>
        <dbReference type="ChEBI" id="CHEBI:15377"/>
        <dbReference type="ChEBI" id="CHEBI:29950"/>
        <dbReference type="ChEBI" id="CHEBI:30879"/>
        <dbReference type="ChEBI" id="CHEBI:35924"/>
        <dbReference type="ChEBI" id="CHEBI:50058"/>
        <dbReference type="EC" id="1.11.1.24"/>
    </reaction>
</comment>
<comment type="caution">
    <text evidence="15">The sequence shown here is derived from an EMBL/GenBank/DDBJ whole genome shotgun (WGS) entry which is preliminary data.</text>
</comment>
<dbReference type="Pfam" id="PF00578">
    <property type="entry name" value="AhpC-TSA"/>
    <property type="match status" value="1"/>
</dbReference>
<keyword evidence="16" id="KW-1185">Reference proteome</keyword>
<evidence type="ECO:0000256" key="4">
    <source>
        <dbReference type="ARBA" id="ARBA00022559"/>
    </source>
</evidence>
<dbReference type="EMBL" id="SJPU01000001">
    <property type="protein sequence ID" value="TWU19482.1"/>
    <property type="molecule type" value="Genomic_DNA"/>
</dbReference>
<evidence type="ECO:0000256" key="13">
    <source>
        <dbReference type="SAM" id="SignalP"/>
    </source>
</evidence>
<evidence type="ECO:0000256" key="6">
    <source>
        <dbReference type="ARBA" id="ARBA00023002"/>
    </source>
</evidence>
<evidence type="ECO:0000256" key="10">
    <source>
        <dbReference type="ARBA" id="ARBA00038489"/>
    </source>
</evidence>
<dbReference type="EC" id="1.11.1.24" evidence="3"/>
<dbReference type="AlphaFoldDB" id="A0A5C6C5Y2"/>
<evidence type="ECO:0000313" key="15">
    <source>
        <dbReference type="EMBL" id="TWU19482.1"/>
    </source>
</evidence>
<keyword evidence="13" id="KW-0732">Signal</keyword>
<organism evidence="15 16">
    <name type="scientific">Allorhodopirellula heiligendammensis</name>
    <dbReference type="NCBI Taxonomy" id="2714739"/>
    <lineage>
        <taxon>Bacteria</taxon>
        <taxon>Pseudomonadati</taxon>
        <taxon>Planctomycetota</taxon>
        <taxon>Planctomycetia</taxon>
        <taxon>Pirellulales</taxon>
        <taxon>Pirellulaceae</taxon>
        <taxon>Allorhodopirellula</taxon>
    </lineage>
</organism>
<dbReference type="FunFam" id="3.40.30.10:FF:000007">
    <property type="entry name" value="Thioredoxin-dependent thiol peroxidase"/>
    <property type="match status" value="1"/>
</dbReference>
<evidence type="ECO:0000256" key="1">
    <source>
        <dbReference type="ARBA" id="ARBA00003330"/>
    </source>
</evidence>
<dbReference type="GO" id="GO:0005737">
    <property type="term" value="C:cytoplasm"/>
    <property type="evidence" value="ECO:0007669"/>
    <property type="project" value="TreeGrafter"/>
</dbReference>
<evidence type="ECO:0000256" key="2">
    <source>
        <dbReference type="ARBA" id="ARBA00011245"/>
    </source>
</evidence>
<evidence type="ECO:0000256" key="3">
    <source>
        <dbReference type="ARBA" id="ARBA00013017"/>
    </source>
</evidence>
<keyword evidence="5" id="KW-0049">Antioxidant</keyword>
<comment type="function">
    <text evidence="1">Thiol-specific peroxidase that catalyzes the reduction of hydrogen peroxide and organic hydroperoxides to water and alcohols, respectively. Plays a role in cell protection against oxidative stress by detoxifying peroxides and as sensor of hydrogen peroxide-mediated signaling events.</text>
</comment>